<accession>A0A7T6VJH7</accession>
<feature type="region of interest" description="Disordered" evidence="1">
    <location>
        <begin position="116"/>
        <end position="135"/>
    </location>
</feature>
<dbReference type="Proteomes" id="UP000596205">
    <property type="component" value="Chromosome 2"/>
</dbReference>
<dbReference type="KEGG" id="bann:JFN94_27850"/>
<reference evidence="2 3" key="1">
    <citation type="submission" date="2020-12" db="EMBL/GenBank/DDBJ databases">
        <title>Complete genome sequence of Burkholderia anthina BJQ0011.</title>
        <authorList>
            <person name="Xu Y."/>
        </authorList>
    </citation>
    <scope>NUCLEOTIDE SEQUENCE [LARGE SCALE GENOMIC DNA]</scope>
    <source>
        <strain evidence="2 3">BJQ0011</strain>
    </source>
</reference>
<organism evidence="2 3">
    <name type="scientific">Burkholderia anthina</name>
    <dbReference type="NCBI Taxonomy" id="179879"/>
    <lineage>
        <taxon>Bacteria</taxon>
        <taxon>Pseudomonadati</taxon>
        <taxon>Pseudomonadota</taxon>
        <taxon>Betaproteobacteria</taxon>
        <taxon>Burkholderiales</taxon>
        <taxon>Burkholderiaceae</taxon>
        <taxon>Burkholderia</taxon>
        <taxon>Burkholderia cepacia complex</taxon>
    </lineage>
</organism>
<feature type="compositionally biased region" description="Low complexity" evidence="1">
    <location>
        <begin position="116"/>
        <end position="127"/>
    </location>
</feature>
<protein>
    <submittedName>
        <fullName evidence="2">Uncharacterized protein</fullName>
    </submittedName>
</protein>
<dbReference type="RefSeq" id="WP_124829998.1">
    <property type="nucleotide sequence ID" value="NZ_CADEPR010000026.1"/>
</dbReference>
<gene>
    <name evidence="2" type="ORF">JFN94_27850</name>
</gene>
<proteinExistence type="predicted"/>
<evidence type="ECO:0000256" key="1">
    <source>
        <dbReference type="SAM" id="MobiDB-lite"/>
    </source>
</evidence>
<name>A0A7T6VJH7_9BURK</name>
<evidence type="ECO:0000313" key="3">
    <source>
        <dbReference type="Proteomes" id="UP000596205"/>
    </source>
</evidence>
<dbReference type="AlphaFoldDB" id="A0A7T6VJH7"/>
<dbReference type="EMBL" id="CP066770">
    <property type="protein sequence ID" value="QQK05110.1"/>
    <property type="molecule type" value="Genomic_DNA"/>
</dbReference>
<sequence length="135" mass="14748">MFHARANRPGIRRSLRAHLKIRSRLRSRLFNRAGLSSRLSIAPRPVRIRATGPATDHLERMMKRNTAMILMAVSLMAASALSEAKIQGSGVAIADATLLHARVEREHRAQALAHRAAASHAAQAARQTEGAPQHS</sequence>
<evidence type="ECO:0000313" key="2">
    <source>
        <dbReference type="EMBL" id="QQK05110.1"/>
    </source>
</evidence>